<feature type="compositionally biased region" description="Low complexity" evidence="1">
    <location>
        <begin position="298"/>
        <end position="309"/>
    </location>
</feature>
<keyword evidence="4" id="KW-1185">Reference proteome</keyword>
<evidence type="ECO:0000313" key="3">
    <source>
        <dbReference type="EMBL" id="MFC0605354.1"/>
    </source>
</evidence>
<dbReference type="Gene3D" id="2.150.10.10">
    <property type="entry name" value="Serralysin-like metalloprotease, C-terminal"/>
    <property type="match status" value="1"/>
</dbReference>
<sequence>MKNIITLIALLSITFSSFAQNGISYKAVIKDNLGNVIANQNVDIRFTILNTTNPNVYEETHTALTDSNGIVIVNIGEGSTTDVFTDIVWESDIHSLKTEIDPEQDGSFVDMGTSEFKTVPYALSVANSVKSIDDLTDGKSDDDGYSIFLGTESGHNDDGTYNQNVGIGYHSLYTNTTGVDNVAIGFQALYANQTGHSNIAIGTTSLQNTTGNANIGLGYRALFTNTSGSDNLAIGYEALFSNTTGVNNNAYGTHALRENTTGFFNNAFGRHALQSNTTGPGNTAMGHGSLRDNTTGSNNTAVGNGAGDNVNGNNNVFVGRGAGLGLPNSTNSGNIVIGNEAGSGADYNNRLYVDNSNTSNPLIYGEFDNNFLRINGSLEVNNALSVLNNGNVGIGNLLPDKKLVVDGTAKVQSIEFGDNTVQTSAALVPLAYGAININGTILAGSGNFTATWNAIDESYHIAITNETNTQWYNYITVINNAFPGNDDISSSWVIAPGTIQVVFVNPNNDWVQAHFTFITYKIN</sequence>
<protein>
    <recommendedName>
        <fullName evidence="5">Trimeric autotransporter adhesin YadA-like head domain-containing protein</fullName>
    </recommendedName>
</protein>
<feature type="chain" id="PRO_5047223989" description="Trimeric autotransporter adhesin YadA-like head domain-containing protein" evidence="2">
    <location>
        <begin position="20"/>
        <end position="523"/>
    </location>
</feature>
<evidence type="ECO:0008006" key="5">
    <source>
        <dbReference type="Google" id="ProtNLM"/>
    </source>
</evidence>
<dbReference type="InterPro" id="IPR011049">
    <property type="entry name" value="Serralysin-like_metalloprot_C"/>
</dbReference>
<evidence type="ECO:0000313" key="4">
    <source>
        <dbReference type="Proteomes" id="UP001589832"/>
    </source>
</evidence>
<accession>A0ABV6QAN7</accession>
<comment type="caution">
    <text evidence="3">The sequence shown here is derived from an EMBL/GenBank/DDBJ whole genome shotgun (WGS) entry which is preliminary data.</text>
</comment>
<evidence type="ECO:0000256" key="2">
    <source>
        <dbReference type="SAM" id="SignalP"/>
    </source>
</evidence>
<proteinExistence type="predicted"/>
<keyword evidence="2" id="KW-0732">Signal</keyword>
<reference evidence="3 4" key="1">
    <citation type="submission" date="2024-09" db="EMBL/GenBank/DDBJ databases">
        <authorList>
            <person name="Sun Q."/>
            <person name="Mori K."/>
        </authorList>
    </citation>
    <scope>NUCLEOTIDE SEQUENCE [LARGE SCALE GENOMIC DNA]</scope>
    <source>
        <strain evidence="3 4">NCAIM B.02481</strain>
    </source>
</reference>
<organism evidence="3 4">
    <name type="scientific">Winogradskyella pulchriflava</name>
    <dbReference type="NCBI Taxonomy" id="1110688"/>
    <lineage>
        <taxon>Bacteria</taxon>
        <taxon>Pseudomonadati</taxon>
        <taxon>Bacteroidota</taxon>
        <taxon>Flavobacteriia</taxon>
        <taxon>Flavobacteriales</taxon>
        <taxon>Flavobacteriaceae</taxon>
        <taxon>Winogradskyella</taxon>
    </lineage>
</organism>
<dbReference type="EMBL" id="JBHLTQ010000006">
    <property type="protein sequence ID" value="MFC0605354.1"/>
    <property type="molecule type" value="Genomic_DNA"/>
</dbReference>
<gene>
    <name evidence="3" type="ORF">ACFFGA_12360</name>
</gene>
<dbReference type="Proteomes" id="UP001589832">
    <property type="component" value="Unassembled WGS sequence"/>
</dbReference>
<feature type="signal peptide" evidence="2">
    <location>
        <begin position="1"/>
        <end position="19"/>
    </location>
</feature>
<name>A0ABV6QAN7_9FLAO</name>
<feature type="region of interest" description="Disordered" evidence="1">
    <location>
        <begin position="276"/>
        <end position="309"/>
    </location>
</feature>
<evidence type="ECO:0000256" key="1">
    <source>
        <dbReference type="SAM" id="MobiDB-lite"/>
    </source>
</evidence>
<dbReference type="RefSeq" id="WP_386064498.1">
    <property type="nucleotide sequence ID" value="NZ_JBHLTQ010000006.1"/>
</dbReference>